<feature type="domain" description="RRM" evidence="4">
    <location>
        <begin position="4"/>
        <end position="84"/>
    </location>
</feature>
<dbReference type="InterPro" id="IPR000504">
    <property type="entry name" value="RRM_dom"/>
</dbReference>
<feature type="non-terminal residue" evidence="5">
    <location>
        <position position="223"/>
    </location>
</feature>
<accession>A0AA41RY44</accession>
<dbReference type="Pfam" id="PF00076">
    <property type="entry name" value="RRM_1"/>
    <property type="match status" value="1"/>
</dbReference>
<comment type="caution">
    <text evidence="5">The sequence shown here is derived from an EMBL/GenBank/DDBJ whole genome shotgun (WGS) entry which is preliminary data.</text>
</comment>
<evidence type="ECO:0000313" key="6">
    <source>
        <dbReference type="Proteomes" id="UP001177140"/>
    </source>
</evidence>
<dbReference type="AlphaFoldDB" id="A0AA41RY44"/>
<proteinExistence type="predicted"/>
<dbReference type="PROSITE" id="PS50102">
    <property type="entry name" value="RRM"/>
    <property type="match status" value="1"/>
</dbReference>
<dbReference type="InterPro" id="IPR012677">
    <property type="entry name" value="Nucleotide-bd_a/b_plait_sf"/>
</dbReference>
<name>A0AA41RY44_PAPNU</name>
<dbReference type="PANTHER" id="PTHR13948">
    <property type="entry name" value="RNA-BINDING PROTEIN"/>
    <property type="match status" value="1"/>
</dbReference>
<dbReference type="SMART" id="SM00360">
    <property type="entry name" value="RRM"/>
    <property type="match status" value="1"/>
</dbReference>
<gene>
    <name evidence="5" type="ORF">MKW94_021678</name>
</gene>
<dbReference type="SUPFAM" id="SSF54928">
    <property type="entry name" value="RNA-binding domain, RBD"/>
    <property type="match status" value="1"/>
</dbReference>
<dbReference type="GO" id="GO:0000398">
    <property type="term" value="P:mRNA splicing, via spliceosome"/>
    <property type="evidence" value="ECO:0007669"/>
    <property type="project" value="TreeGrafter"/>
</dbReference>
<dbReference type="GO" id="GO:0003723">
    <property type="term" value="F:RNA binding"/>
    <property type="evidence" value="ECO:0007669"/>
    <property type="project" value="UniProtKB-UniRule"/>
</dbReference>
<reference evidence="5" key="1">
    <citation type="submission" date="2022-03" db="EMBL/GenBank/DDBJ databases">
        <title>A functionally conserved STORR gene fusion in Papaver species that diverged 16.8 million years ago.</title>
        <authorList>
            <person name="Catania T."/>
        </authorList>
    </citation>
    <scope>NUCLEOTIDE SEQUENCE</scope>
    <source>
        <strain evidence="5">S-191538</strain>
    </source>
</reference>
<evidence type="ECO:0000256" key="3">
    <source>
        <dbReference type="PROSITE-ProRule" id="PRU00176"/>
    </source>
</evidence>
<dbReference type="Proteomes" id="UP001177140">
    <property type="component" value="Unassembled WGS sequence"/>
</dbReference>
<keyword evidence="3" id="KW-0694">RNA-binding</keyword>
<evidence type="ECO:0000256" key="2">
    <source>
        <dbReference type="ARBA" id="ARBA00023242"/>
    </source>
</evidence>
<protein>
    <recommendedName>
        <fullName evidence="4">RRM domain-containing protein</fullName>
    </recommendedName>
</protein>
<sequence length="223" mass="24781">APTATVKVKGLPKEATEKYIHHVLAEWRPLIQVRVMKKNYTGVCQGIAFITFPSVAAAQKMMDAIGICGLDVNGRKLSFEYSTTEDQRRENMERAKIRLQKKLQTGTFEENMEEEDEIATLGLGPMAEELEIQIQQAPSSSDSNTTSISQEDLEELMICVKKDPYLKPIVEDIETGGPIVMMRYLDDPEVFQKLAQAMGFGDLGDNSVEHNAPNADAEAQTAK</sequence>
<keyword evidence="2" id="KW-0539">Nucleus</keyword>
<evidence type="ECO:0000313" key="5">
    <source>
        <dbReference type="EMBL" id="MCL7025255.1"/>
    </source>
</evidence>
<dbReference type="PANTHER" id="PTHR13948:SF3">
    <property type="entry name" value="FI21118P1"/>
    <property type="match status" value="1"/>
</dbReference>
<comment type="subcellular location">
    <subcellularLocation>
        <location evidence="1">Nucleus</location>
    </subcellularLocation>
</comment>
<keyword evidence="6" id="KW-1185">Reference proteome</keyword>
<dbReference type="GO" id="GO:0005634">
    <property type="term" value="C:nucleus"/>
    <property type="evidence" value="ECO:0007669"/>
    <property type="project" value="UniProtKB-SubCell"/>
</dbReference>
<organism evidence="5 6">
    <name type="scientific">Papaver nudicaule</name>
    <name type="common">Iceland poppy</name>
    <dbReference type="NCBI Taxonomy" id="74823"/>
    <lineage>
        <taxon>Eukaryota</taxon>
        <taxon>Viridiplantae</taxon>
        <taxon>Streptophyta</taxon>
        <taxon>Embryophyta</taxon>
        <taxon>Tracheophyta</taxon>
        <taxon>Spermatophyta</taxon>
        <taxon>Magnoliopsida</taxon>
        <taxon>Ranunculales</taxon>
        <taxon>Papaveraceae</taxon>
        <taxon>Papaveroideae</taxon>
        <taxon>Papaver</taxon>
    </lineage>
</organism>
<dbReference type="InterPro" id="IPR035979">
    <property type="entry name" value="RBD_domain_sf"/>
</dbReference>
<evidence type="ECO:0000256" key="1">
    <source>
        <dbReference type="ARBA" id="ARBA00004123"/>
    </source>
</evidence>
<evidence type="ECO:0000259" key="4">
    <source>
        <dbReference type="PROSITE" id="PS50102"/>
    </source>
</evidence>
<dbReference type="CDD" id="cd00590">
    <property type="entry name" value="RRM_SF"/>
    <property type="match status" value="1"/>
</dbReference>
<dbReference type="EMBL" id="JAJJMA010043233">
    <property type="protein sequence ID" value="MCL7025255.1"/>
    <property type="molecule type" value="Genomic_DNA"/>
</dbReference>
<dbReference type="Gene3D" id="3.30.70.330">
    <property type="match status" value="1"/>
</dbReference>